<feature type="region of interest" description="Disordered" evidence="1">
    <location>
        <begin position="686"/>
        <end position="764"/>
    </location>
</feature>
<feature type="compositionally biased region" description="Low complexity" evidence="1">
    <location>
        <begin position="254"/>
        <end position="265"/>
    </location>
</feature>
<accession>A0AAW0EDW9</accession>
<feature type="compositionally biased region" description="Polar residues" evidence="1">
    <location>
        <begin position="546"/>
        <end position="555"/>
    </location>
</feature>
<keyword evidence="3" id="KW-1185">Reference proteome</keyword>
<feature type="compositionally biased region" description="Polar residues" evidence="1">
    <location>
        <begin position="453"/>
        <end position="463"/>
    </location>
</feature>
<sequence length="935" mass="101266">MSVVTGSAPPMRSVASTRASAPTKKAPVHGLTISSNLDALLEHDERVRRAQQGPSSPWSAIDSPNYPSSPATLHGLPPPPRRSRVPGSPAWFSPPPPQSPAASIDERRSDTPQSVDSNPYINPAPQWVVGIEPGPMMPTSPPPRTSSMHVDVERVVPTPTDDTTGDSSSPLGSRVSLRADSTPDSAKQPTRQSDTSQGDSRFNATLPKSPSLPRIEGLFKRSSPRDKDSSKDENLPSGHKRSRSRGKLVKQRDPSSPSPQMSEMPDTPRVVRRRRSSRSISVSSAISTDRESFIDLFSPSNQDFPSELIDAPFTAASPTPSSFPKPPKPPIPSTPKPDFTHHRLSTLPAPRRHPSPTGPPLPPVRTHSADTMPPTTNFLNPTERAMLVKKSKKLAQVFGQTPDAAEFVPEHRSSFLDVASPTSSSKSRGHRPAASMNMLGQPPAGQRPIPAWPSTNNSKTIYLNAQGRRHSTPSTPVDDDGQTISIHSGEHDNNNSDEGPSGSPRSFMDFSTSDPSPDADAVSVTETVDTIPAGPGRGRGRPNPRTIPNSPSTPSLFDLSPEERAEEERRRKRDKLAKLHRFLGSRVPASLVLGPEHLDGAPLPPAVVALDGTLTPTAYDSDSAASGRTPRAWRRRSSSAVISGWSEDWDRVKEDLNDKEKASLVRRAQKMEKVFGVAPPQKLYAASNSSSASSFGVTGARTEPTTPTNTPPSTFSRNQNQAPYKRAISNSKQTSSTDSSSRAAQRKSSYRPGTGDSDKSLLPNAEPSAGSFVYSHYQHSLNSLHDILDRNDRESLAELHQYLNDAEADAPPVSPLEFAPIAVRPKAERRRSLPARTSMASLASVASVSTLASIATATTSNETTPDAAATEFSFQQRRRRAAKLTQFFGVDYRELIEDVLDSIEHGLDAERKRGTLNPGEIEDLLKRLRTLKSRR</sequence>
<feature type="compositionally biased region" description="Low complexity" evidence="1">
    <location>
        <begin position="157"/>
        <end position="170"/>
    </location>
</feature>
<feature type="compositionally biased region" description="Pro residues" evidence="1">
    <location>
        <begin position="135"/>
        <end position="144"/>
    </location>
</feature>
<feature type="compositionally biased region" description="Polar residues" evidence="1">
    <location>
        <begin position="182"/>
        <end position="208"/>
    </location>
</feature>
<feature type="compositionally biased region" description="Low complexity" evidence="1">
    <location>
        <begin position="729"/>
        <end position="741"/>
    </location>
</feature>
<dbReference type="EMBL" id="JAWWNJ010000001">
    <property type="protein sequence ID" value="KAK7063832.1"/>
    <property type="molecule type" value="Genomic_DNA"/>
</dbReference>
<proteinExistence type="predicted"/>
<comment type="caution">
    <text evidence="2">The sequence shown here is derived from an EMBL/GenBank/DDBJ whole genome shotgun (WGS) entry which is preliminary data.</text>
</comment>
<dbReference type="AlphaFoldDB" id="A0AAW0EDW9"/>
<gene>
    <name evidence="2" type="ORF">R3P38DRAFT_2756667</name>
</gene>
<feature type="compositionally biased region" description="Low complexity" evidence="1">
    <location>
        <begin position="311"/>
        <end position="320"/>
    </location>
</feature>
<feature type="compositionally biased region" description="Low complexity" evidence="1">
    <location>
        <begin position="702"/>
        <end position="714"/>
    </location>
</feature>
<organism evidence="2 3">
    <name type="scientific">Favolaschia claudopus</name>
    <dbReference type="NCBI Taxonomy" id="2862362"/>
    <lineage>
        <taxon>Eukaryota</taxon>
        <taxon>Fungi</taxon>
        <taxon>Dikarya</taxon>
        <taxon>Basidiomycota</taxon>
        <taxon>Agaricomycotina</taxon>
        <taxon>Agaricomycetes</taxon>
        <taxon>Agaricomycetidae</taxon>
        <taxon>Agaricales</taxon>
        <taxon>Marasmiineae</taxon>
        <taxon>Mycenaceae</taxon>
        <taxon>Favolaschia</taxon>
    </lineage>
</organism>
<feature type="compositionally biased region" description="Basic residues" evidence="1">
    <location>
        <begin position="238"/>
        <end position="249"/>
    </location>
</feature>
<evidence type="ECO:0000313" key="2">
    <source>
        <dbReference type="EMBL" id="KAK7063832.1"/>
    </source>
</evidence>
<feature type="region of interest" description="Disordered" evidence="1">
    <location>
        <begin position="415"/>
        <end position="573"/>
    </location>
</feature>
<dbReference type="Proteomes" id="UP001362999">
    <property type="component" value="Unassembled WGS sequence"/>
</dbReference>
<name>A0AAW0EDW9_9AGAR</name>
<feature type="compositionally biased region" description="Pro residues" evidence="1">
    <location>
        <begin position="321"/>
        <end position="335"/>
    </location>
</feature>
<reference evidence="2 3" key="1">
    <citation type="journal article" date="2024" name="J Genomics">
        <title>Draft genome sequencing and assembly of Favolaschia claudopus CIRM-BRFM 2984 isolated from oak limbs.</title>
        <authorList>
            <person name="Navarro D."/>
            <person name="Drula E."/>
            <person name="Chaduli D."/>
            <person name="Cazenave R."/>
            <person name="Ahrendt S."/>
            <person name="Wang J."/>
            <person name="Lipzen A."/>
            <person name="Daum C."/>
            <person name="Barry K."/>
            <person name="Grigoriev I.V."/>
            <person name="Favel A."/>
            <person name="Rosso M.N."/>
            <person name="Martin F."/>
        </authorList>
    </citation>
    <scope>NUCLEOTIDE SEQUENCE [LARGE SCALE GENOMIC DNA]</scope>
    <source>
        <strain evidence="2 3">CIRM-BRFM 2984</strain>
    </source>
</reference>
<evidence type="ECO:0000313" key="3">
    <source>
        <dbReference type="Proteomes" id="UP001362999"/>
    </source>
</evidence>
<protein>
    <submittedName>
        <fullName evidence="2">Uncharacterized protein</fullName>
    </submittedName>
</protein>
<feature type="compositionally biased region" description="Polar residues" evidence="1">
    <location>
        <begin position="111"/>
        <end position="120"/>
    </location>
</feature>
<feature type="compositionally biased region" description="Basic and acidic residues" evidence="1">
    <location>
        <begin position="217"/>
        <end position="234"/>
    </location>
</feature>
<feature type="region of interest" description="Disordered" evidence="1">
    <location>
        <begin position="1"/>
        <end position="30"/>
    </location>
</feature>
<evidence type="ECO:0000256" key="1">
    <source>
        <dbReference type="SAM" id="MobiDB-lite"/>
    </source>
</evidence>
<feature type="region of interest" description="Disordered" evidence="1">
    <location>
        <begin position="42"/>
        <end position="379"/>
    </location>
</feature>